<dbReference type="InterPro" id="IPR029016">
    <property type="entry name" value="GAF-like_dom_sf"/>
</dbReference>
<keyword evidence="3" id="KW-0805">Transcription regulation</keyword>
<gene>
    <name evidence="9" type="ORF">CCDG5_0008</name>
</gene>
<evidence type="ECO:0000256" key="5">
    <source>
        <dbReference type="ARBA" id="ARBA00023159"/>
    </source>
</evidence>
<evidence type="ECO:0000256" key="6">
    <source>
        <dbReference type="ARBA" id="ARBA00023163"/>
    </source>
</evidence>
<dbReference type="PATRIC" id="fig|29343.3.peg.8"/>
<reference evidence="10" key="1">
    <citation type="submission" date="2014-07" db="EMBL/GenBank/DDBJ databases">
        <authorList>
            <person name="Wibberg D."/>
        </authorList>
    </citation>
    <scope>NUCLEOTIDE SEQUENCE [LARGE SCALE GENOMIC DNA]</scope>
    <source>
        <strain evidence="10">DG5</strain>
    </source>
</reference>
<name>A0A078KPX3_9FIRM</name>
<evidence type="ECO:0000256" key="4">
    <source>
        <dbReference type="ARBA" id="ARBA00023125"/>
    </source>
</evidence>
<dbReference type="PANTHER" id="PTHR36432">
    <property type="match status" value="1"/>
</dbReference>
<evidence type="ECO:0000313" key="10">
    <source>
        <dbReference type="Proteomes" id="UP000032431"/>
    </source>
</evidence>
<keyword evidence="5" id="KW-0010">Activator</keyword>
<dbReference type="Gene3D" id="2.10.260.10">
    <property type="match status" value="1"/>
</dbReference>
<dbReference type="EMBL" id="LM995447">
    <property type="protein sequence ID" value="CDZ23159.1"/>
    <property type="molecule type" value="Genomic_DNA"/>
</dbReference>
<dbReference type="InterPro" id="IPR052731">
    <property type="entry name" value="B_subtilis_Trans_State_Reg"/>
</dbReference>
<proteinExistence type="predicted"/>
<evidence type="ECO:0000256" key="7">
    <source>
        <dbReference type="PROSITE-ProRule" id="PRU01076"/>
    </source>
</evidence>
<keyword evidence="6" id="KW-0804">Transcription</keyword>
<evidence type="ECO:0000313" key="9">
    <source>
        <dbReference type="EMBL" id="CDZ23159.1"/>
    </source>
</evidence>
<evidence type="ECO:0000256" key="2">
    <source>
        <dbReference type="ARBA" id="ARBA00022969"/>
    </source>
</evidence>
<keyword evidence="1" id="KW-0678">Repressor</keyword>
<accession>A0A078KPX3</accession>
<dbReference type="Gene3D" id="3.30.450.40">
    <property type="match status" value="1"/>
</dbReference>
<dbReference type="NCBIfam" id="TIGR01439">
    <property type="entry name" value="lp_hng_hel_AbrB"/>
    <property type="match status" value="1"/>
</dbReference>
<evidence type="ECO:0000256" key="3">
    <source>
        <dbReference type="ARBA" id="ARBA00023015"/>
    </source>
</evidence>
<keyword evidence="2" id="KW-0749">Sporulation</keyword>
<dbReference type="PANTHER" id="PTHR36432:SF1">
    <property type="entry name" value="STAGE V SPORULATION PROTEIN T"/>
    <property type="match status" value="1"/>
</dbReference>
<dbReference type="HOGENOM" id="CLU_105826_0_0_9"/>
<sequence length="178" mass="19549">MKATGIVRRIDDLGRVVIPKEIRRTMRIREGDPLEIYTDNDGEVIFKKYSPVGELSHFANQYAEVLSKTSNCPVLISDRDVIVSSAGISRKESVEHRISDELEKILEQRKPYVYDGKNKIIAAEGIDKPVSVAIPILAAGDLAGAVVLLQGENVTIPSETEIKLASAAASFLAKQMEE</sequence>
<dbReference type="Pfam" id="PF15714">
    <property type="entry name" value="SpoVT_C"/>
    <property type="match status" value="1"/>
</dbReference>
<keyword evidence="10" id="KW-1185">Reference proteome</keyword>
<dbReference type="AlphaFoldDB" id="A0A078KPX3"/>
<dbReference type="GO" id="GO:0030435">
    <property type="term" value="P:sporulation resulting in formation of a cellular spore"/>
    <property type="evidence" value="ECO:0007669"/>
    <property type="project" value="UniProtKB-KW"/>
</dbReference>
<dbReference type="Proteomes" id="UP000032431">
    <property type="component" value="Chromosome I"/>
</dbReference>
<dbReference type="GO" id="GO:0003677">
    <property type="term" value="F:DNA binding"/>
    <property type="evidence" value="ECO:0007669"/>
    <property type="project" value="UniProtKB-UniRule"/>
</dbReference>
<organism evidence="9 10">
    <name type="scientific">[Clostridium] cellulosi</name>
    <dbReference type="NCBI Taxonomy" id="29343"/>
    <lineage>
        <taxon>Bacteria</taxon>
        <taxon>Bacillati</taxon>
        <taxon>Bacillota</taxon>
        <taxon>Clostridia</taxon>
        <taxon>Eubacteriales</taxon>
        <taxon>Oscillospiraceae</taxon>
        <taxon>Oscillospiraceae incertae sedis</taxon>
    </lineage>
</organism>
<feature type="domain" description="SpoVT-AbrB" evidence="8">
    <location>
        <begin position="5"/>
        <end position="51"/>
    </location>
</feature>
<dbReference type="FunFam" id="2.10.260.10:FF:000001">
    <property type="entry name" value="Stage V sporulation protein T"/>
    <property type="match status" value="1"/>
</dbReference>
<dbReference type="STRING" id="29343.CCDG5_0008"/>
<dbReference type="KEGG" id="ccel:CCDG5_0008"/>
<dbReference type="GO" id="GO:0042802">
    <property type="term" value="F:identical protein binding"/>
    <property type="evidence" value="ECO:0007669"/>
    <property type="project" value="UniProtKB-ARBA"/>
</dbReference>
<dbReference type="PROSITE" id="PS51740">
    <property type="entry name" value="SPOVT_ABRB"/>
    <property type="match status" value="1"/>
</dbReference>
<protein>
    <submittedName>
        <fullName evidence="9">Transcriptional regulator, AbrB family</fullName>
    </submittedName>
</protein>
<dbReference type="OrthoDB" id="9782993at2"/>
<dbReference type="InterPro" id="IPR037914">
    <property type="entry name" value="SpoVT-AbrB_sf"/>
</dbReference>
<dbReference type="Pfam" id="PF04014">
    <property type="entry name" value="MazE_antitoxin"/>
    <property type="match status" value="1"/>
</dbReference>
<dbReference type="SUPFAM" id="SSF89447">
    <property type="entry name" value="AbrB/MazE/MraZ-like"/>
    <property type="match status" value="1"/>
</dbReference>
<evidence type="ECO:0000256" key="1">
    <source>
        <dbReference type="ARBA" id="ARBA00022491"/>
    </source>
</evidence>
<keyword evidence="4 7" id="KW-0238">DNA-binding</keyword>
<dbReference type="InterPro" id="IPR007159">
    <property type="entry name" value="SpoVT-AbrB_dom"/>
</dbReference>
<dbReference type="SMART" id="SM00966">
    <property type="entry name" value="SpoVT_AbrB"/>
    <property type="match status" value="1"/>
</dbReference>
<evidence type="ECO:0000259" key="8">
    <source>
        <dbReference type="PROSITE" id="PS51740"/>
    </source>
</evidence>